<evidence type="ECO:0000313" key="2">
    <source>
        <dbReference type="EMBL" id="ELU07943.1"/>
    </source>
</evidence>
<feature type="compositionally biased region" description="Basic and acidic residues" evidence="1">
    <location>
        <begin position="1"/>
        <end position="14"/>
    </location>
</feature>
<accession>R7UPB1</accession>
<keyword evidence="4" id="KW-1185">Reference proteome</keyword>
<evidence type="ECO:0000313" key="3">
    <source>
        <dbReference type="EnsemblMetazoa" id="CapteP189612"/>
    </source>
</evidence>
<proteinExistence type="predicted"/>
<reference evidence="3" key="3">
    <citation type="submission" date="2015-06" db="UniProtKB">
        <authorList>
            <consortium name="EnsemblMetazoa"/>
        </authorList>
    </citation>
    <scope>IDENTIFICATION</scope>
</reference>
<name>R7UPB1_CAPTE</name>
<dbReference type="Proteomes" id="UP000014760">
    <property type="component" value="Unassembled WGS sequence"/>
</dbReference>
<reference evidence="4" key="1">
    <citation type="submission" date="2012-12" db="EMBL/GenBank/DDBJ databases">
        <authorList>
            <person name="Hellsten U."/>
            <person name="Grimwood J."/>
            <person name="Chapman J.A."/>
            <person name="Shapiro H."/>
            <person name="Aerts A."/>
            <person name="Otillar R.P."/>
            <person name="Terry A.Y."/>
            <person name="Boore J.L."/>
            <person name="Simakov O."/>
            <person name="Marletaz F."/>
            <person name="Cho S.-J."/>
            <person name="Edsinger-Gonzales E."/>
            <person name="Havlak P."/>
            <person name="Kuo D.-H."/>
            <person name="Larsson T."/>
            <person name="Lv J."/>
            <person name="Arendt D."/>
            <person name="Savage R."/>
            <person name="Osoegawa K."/>
            <person name="de Jong P."/>
            <person name="Lindberg D.R."/>
            <person name="Seaver E.C."/>
            <person name="Weisblat D.A."/>
            <person name="Putnam N.H."/>
            <person name="Grigoriev I.V."/>
            <person name="Rokhsar D.S."/>
        </authorList>
    </citation>
    <scope>NUCLEOTIDE SEQUENCE</scope>
    <source>
        <strain evidence="4">I ESC-2004</strain>
    </source>
</reference>
<dbReference type="AlphaFoldDB" id="R7UPB1"/>
<protein>
    <submittedName>
        <fullName evidence="2 3">Uncharacterized protein</fullName>
    </submittedName>
</protein>
<dbReference type="HOGENOM" id="CLU_044432_0_0_1"/>
<feature type="non-terminal residue" evidence="2">
    <location>
        <position position="484"/>
    </location>
</feature>
<reference evidence="2 4" key="2">
    <citation type="journal article" date="2013" name="Nature">
        <title>Insights into bilaterian evolution from three spiralian genomes.</title>
        <authorList>
            <person name="Simakov O."/>
            <person name="Marletaz F."/>
            <person name="Cho S.J."/>
            <person name="Edsinger-Gonzales E."/>
            <person name="Havlak P."/>
            <person name="Hellsten U."/>
            <person name="Kuo D.H."/>
            <person name="Larsson T."/>
            <person name="Lv J."/>
            <person name="Arendt D."/>
            <person name="Savage R."/>
            <person name="Osoegawa K."/>
            <person name="de Jong P."/>
            <person name="Grimwood J."/>
            <person name="Chapman J.A."/>
            <person name="Shapiro H."/>
            <person name="Aerts A."/>
            <person name="Otillar R.P."/>
            <person name="Terry A.Y."/>
            <person name="Boore J.L."/>
            <person name="Grigoriev I.V."/>
            <person name="Lindberg D.R."/>
            <person name="Seaver E.C."/>
            <person name="Weisblat D.A."/>
            <person name="Putnam N.H."/>
            <person name="Rokhsar D.S."/>
        </authorList>
    </citation>
    <scope>NUCLEOTIDE SEQUENCE</scope>
    <source>
        <strain evidence="2 4">I ESC-2004</strain>
    </source>
</reference>
<evidence type="ECO:0000313" key="4">
    <source>
        <dbReference type="Proteomes" id="UP000014760"/>
    </source>
</evidence>
<dbReference type="EnsemblMetazoa" id="CapteT189612">
    <property type="protein sequence ID" value="CapteP189612"/>
    <property type="gene ID" value="CapteG189612"/>
</dbReference>
<dbReference type="EMBL" id="AMQN01042666">
    <property type="status" value="NOT_ANNOTATED_CDS"/>
    <property type="molecule type" value="Genomic_DNA"/>
</dbReference>
<dbReference type="EMBL" id="KB299476">
    <property type="protein sequence ID" value="ELU07943.1"/>
    <property type="molecule type" value="Genomic_DNA"/>
</dbReference>
<evidence type="ECO:0000256" key="1">
    <source>
        <dbReference type="SAM" id="MobiDB-lite"/>
    </source>
</evidence>
<organism evidence="2">
    <name type="scientific">Capitella teleta</name>
    <name type="common">Polychaete worm</name>
    <dbReference type="NCBI Taxonomy" id="283909"/>
    <lineage>
        <taxon>Eukaryota</taxon>
        <taxon>Metazoa</taxon>
        <taxon>Spiralia</taxon>
        <taxon>Lophotrochozoa</taxon>
        <taxon>Annelida</taxon>
        <taxon>Polychaeta</taxon>
        <taxon>Sedentaria</taxon>
        <taxon>Scolecida</taxon>
        <taxon>Capitellidae</taxon>
        <taxon>Capitella</taxon>
    </lineage>
</organism>
<feature type="region of interest" description="Disordered" evidence="1">
    <location>
        <begin position="1"/>
        <end position="27"/>
    </location>
</feature>
<sequence length="484" mass="53452">MEERPKENERRKVVPETPSPHRNPGTPYHDCVGLVCTKAGHHFKPTPRDLSSLPRPEMEWAPRATAREVKLKRKMIVLDDDVSQLTPAEHAEILLLQAQKKVKSAIGMIKKSVDDTRCNNPLRRIHVVRGGAPIASTSTVMDFVDRHCSSIDMTLWGMDSAVGRMMSEAHEPPEMRRARQRAATGCSIVDTQPPAGGMRRWMESAGEGRLPWNAHSHHRAALVAELCILCKFANIGQESVHLVMQILERVVGVWDSLLPPILMPTEGEVERASRNRLYDFDCMGAPINDIALDWRVRTVAYAVLQAVQPVRADTAVFTSTYLAKVISFFSRARTGRAGETVFPLNPSCAMSEQSGGMVYDVADIADKRDRSADDIFNNADMKVDPYTMPTVDTIAKVIDDVVATITDVCAEEMRRPTVYALGRQMLASSKSGFASVAFNAVAISHLMQGHEDEVASGSNQEDVFVSYAYPRKAELAAGMVAVAR</sequence>
<gene>
    <name evidence="2" type="ORF">CAPTEDRAFT_189612</name>
</gene>